<keyword evidence="5" id="KW-1185">Reference proteome</keyword>
<dbReference type="PANTHER" id="PTHR33359">
    <property type="entry name" value="MOLYBDOPTERIN SYNTHASE SULFUR CARRIER SUBUNIT"/>
    <property type="match status" value="1"/>
</dbReference>
<dbReference type="GO" id="GO:0000166">
    <property type="term" value="F:nucleotide binding"/>
    <property type="evidence" value="ECO:0007669"/>
    <property type="project" value="UniProtKB-KW"/>
</dbReference>
<dbReference type="OrthoDB" id="9801945at2"/>
<comment type="similarity">
    <text evidence="2">Belongs to the MoaD family.</text>
</comment>
<dbReference type="PANTHER" id="PTHR33359:SF1">
    <property type="entry name" value="MOLYBDOPTERIN SYNTHASE SULFUR CARRIER SUBUNIT"/>
    <property type="match status" value="1"/>
</dbReference>
<dbReference type="InterPro" id="IPR016155">
    <property type="entry name" value="Mopterin_synth/thiamin_S_b"/>
</dbReference>
<evidence type="ECO:0000256" key="1">
    <source>
        <dbReference type="ARBA" id="ARBA00022741"/>
    </source>
</evidence>
<dbReference type="UniPathway" id="UPA00344"/>
<gene>
    <name evidence="4" type="ORF">EDC35_101289</name>
</gene>
<dbReference type="Pfam" id="PF02597">
    <property type="entry name" value="ThiS"/>
    <property type="match status" value="1"/>
</dbReference>
<dbReference type="Proteomes" id="UP000295717">
    <property type="component" value="Unassembled WGS sequence"/>
</dbReference>
<dbReference type="InterPro" id="IPR012675">
    <property type="entry name" value="Beta-grasp_dom_sf"/>
</dbReference>
<comment type="caution">
    <text evidence="4">The sequence shown here is derived from an EMBL/GenBank/DDBJ whole genome shotgun (WGS) entry which is preliminary data.</text>
</comment>
<evidence type="ECO:0000256" key="3">
    <source>
        <dbReference type="ARBA" id="ARBA00024247"/>
    </source>
</evidence>
<accession>A0A4V2V282</accession>
<protein>
    <recommendedName>
        <fullName evidence="3">Molybdopterin synthase sulfur carrier subunit</fullName>
    </recommendedName>
</protein>
<dbReference type="InterPro" id="IPR003749">
    <property type="entry name" value="ThiS/MoaD-like"/>
</dbReference>
<sequence length="84" mass="9173">MIRILYFARLRERLGLGEERLSLPADVGMVGELLDHLRAREGIWAESLGEGESLMTAVNQELARPQTPLADGDEVAIFPPVTGG</sequence>
<evidence type="ECO:0000313" key="4">
    <source>
        <dbReference type="EMBL" id="TCT23972.1"/>
    </source>
</evidence>
<dbReference type="GO" id="GO:1990133">
    <property type="term" value="C:molybdopterin adenylyltransferase complex"/>
    <property type="evidence" value="ECO:0007669"/>
    <property type="project" value="TreeGrafter"/>
</dbReference>
<reference evidence="4 5" key="1">
    <citation type="submission" date="2019-03" db="EMBL/GenBank/DDBJ databases">
        <title>Genomic Encyclopedia of Type Strains, Phase IV (KMG-IV): sequencing the most valuable type-strain genomes for metagenomic binning, comparative biology and taxonomic classification.</title>
        <authorList>
            <person name="Goeker M."/>
        </authorList>
    </citation>
    <scope>NUCLEOTIDE SEQUENCE [LARGE SCALE GENOMIC DNA]</scope>
    <source>
        <strain evidence="4 5">DSM 13587</strain>
    </source>
</reference>
<dbReference type="GO" id="GO:0006777">
    <property type="term" value="P:Mo-molybdopterin cofactor biosynthetic process"/>
    <property type="evidence" value="ECO:0007669"/>
    <property type="project" value="InterPro"/>
</dbReference>
<name>A0A4V2V282_9GAMM</name>
<keyword evidence="1" id="KW-0547">Nucleotide-binding</keyword>
<dbReference type="RefSeq" id="WP_132975054.1">
    <property type="nucleotide sequence ID" value="NZ_SMAO01000001.1"/>
</dbReference>
<organism evidence="4 5">
    <name type="scientific">Thiobaca trueperi</name>
    <dbReference type="NCBI Taxonomy" id="127458"/>
    <lineage>
        <taxon>Bacteria</taxon>
        <taxon>Pseudomonadati</taxon>
        <taxon>Pseudomonadota</taxon>
        <taxon>Gammaproteobacteria</taxon>
        <taxon>Chromatiales</taxon>
        <taxon>Chromatiaceae</taxon>
        <taxon>Thiobaca</taxon>
    </lineage>
</organism>
<dbReference type="NCBIfam" id="TIGR01682">
    <property type="entry name" value="moaD"/>
    <property type="match status" value="1"/>
</dbReference>
<evidence type="ECO:0000313" key="5">
    <source>
        <dbReference type="Proteomes" id="UP000295717"/>
    </source>
</evidence>
<dbReference type="InterPro" id="IPR044672">
    <property type="entry name" value="MOCS2A"/>
</dbReference>
<proteinExistence type="inferred from homology"/>
<dbReference type="AlphaFoldDB" id="A0A4V2V282"/>
<dbReference type="CDD" id="cd00754">
    <property type="entry name" value="Ubl_MoaD"/>
    <property type="match status" value="1"/>
</dbReference>
<evidence type="ECO:0000256" key="2">
    <source>
        <dbReference type="ARBA" id="ARBA00024200"/>
    </source>
</evidence>
<dbReference type="SUPFAM" id="SSF54285">
    <property type="entry name" value="MoaD/ThiS"/>
    <property type="match status" value="1"/>
</dbReference>
<dbReference type="Gene3D" id="3.10.20.30">
    <property type="match status" value="1"/>
</dbReference>
<dbReference type="EMBL" id="SMAO01000001">
    <property type="protein sequence ID" value="TCT23972.1"/>
    <property type="molecule type" value="Genomic_DNA"/>
</dbReference>